<sequence>MLLGAGAALAAPHVVTSARAQAQVTLKLHHFLPAASNAQRDWFLPWAEKVGKESAGRIKVEVYPSMQLGGRPPQLFDQAKDGVVDIVWTLAGNTPGRFPRLEVFELPFVSGATGEISSRAVWDYYEANSKDELKDIKPLAVFCHGKGNIYTKDKVIKTPDDLKNVKIRVPSRPINDSLQLIGASPQGIPAPGVPEALAKGVVDGVVMPYEIVPALKLDELTNRVSIFDGDRSLYTIVFLFAMNKPKYDSLPADLKKVIDDNSGGDFSRQLGRYFDEWDKIGKAAVEKAKMPEHHISGAELDAWKKATDPVVKAWVETRTKAGDNGADLLAQAQKLIAKYSA</sequence>
<dbReference type="NCBIfam" id="NF037995">
    <property type="entry name" value="TRAP_S1"/>
    <property type="match status" value="1"/>
</dbReference>
<evidence type="ECO:0000313" key="2">
    <source>
        <dbReference type="EMBL" id="OQW50970.1"/>
    </source>
</evidence>
<comment type="caution">
    <text evidence="2">The sequence shown here is derived from an EMBL/GenBank/DDBJ whole genome shotgun (WGS) entry which is preliminary data.</text>
</comment>
<dbReference type="PANTHER" id="PTHR33376">
    <property type="match status" value="1"/>
</dbReference>
<dbReference type="PANTHER" id="PTHR33376:SF15">
    <property type="entry name" value="BLL6794 PROTEIN"/>
    <property type="match status" value="1"/>
</dbReference>
<evidence type="ECO:0008006" key="4">
    <source>
        <dbReference type="Google" id="ProtNLM"/>
    </source>
</evidence>
<dbReference type="CDD" id="cd13665">
    <property type="entry name" value="PBP2_TRAP_Dctp3_4"/>
    <property type="match status" value="1"/>
</dbReference>
<evidence type="ECO:0000256" key="1">
    <source>
        <dbReference type="ARBA" id="ARBA00022729"/>
    </source>
</evidence>
<dbReference type="Gene3D" id="3.40.190.170">
    <property type="entry name" value="Bacterial extracellular solute-binding protein, family 7"/>
    <property type="match status" value="1"/>
</dbReference>
<gene>
    <name evidence="2" type="ORF">A4S15_12830</name>
</gene>
<reference evidence="2 3" key="1">
    <citation type="journal article" date="2017" name="Water Res.">
        <title>Comammox in drinking water systems.</title>
        <authorList>
            <person name="Wang Y."/>
            <person name="Ma L."/>
            <person name="Mao Y."/>
            <person name="Jiang X."/>
            <person name="Xia Y."/>
            <person name="Yu K."/>
            <person name="Li B."/>
            <person name="Zhang T."/>
        </authorList>
    </citation>
    <scope>NUCLEOTIDE SEQUENCE [LARGE SCALE GENOMIC DNA]</scope>
    <source>
        <strain evidence="2">SG_bin8</strain>
    </source>
</reference>
<proteinExistence type="predicted"/>
<protein>
    <recommendedName>
        <fullName evidence="4">C4-dicarboxylate ABC transporter</fullName>
    </recommendedName>
</protein>
<dbReference type="AlphaFoldDB" id="A0A1W9HU28"/>
<dbReference type="InterPro" id="IPR018389">
    <property type="entry name" value="DctP_fam"/>
</dbReference>
<organism evidence="2 3">
    <name type="scientific">Candidatus Raskinella chloraquaticus</name>
    <dbReference type="NCBI Taxonomy" id="1951219"/>
    <lineage>
        <taxon>Bacteria</taxon>
        <taxon>Pseudomonadati</taxon>
        <taxon>Pseudomonadota</taxon>
        <taxon>Alphaproteobacteria</taxon>
        <taxon>Hyphomicrobiales</taxon>
        <taxon>Phreatobacteraceae</taxon>
        <taxon>Candidatus Raskinella</taxon>
    </lineage>
</organism>
<dbReference type="GO" id="GO:0055085">
    <property type="term" value="P:transmembrane transport"/>
    <property type="evidence" value="ECO:0007669"/>
    <property type="project" value="InterPro"/>
</dbReference>
<keyword evidence="1" id="KW-0732">Signal</keyword>
<dbReference type="EMBL" id="LWDL01000023">
    <property type="protein sequence ID" value="OQW50970.1"/>
    <property type="molecule type" value="Genomic_DNA"/>
</dbReference>
<dbReference type="Pfam" id="PF03480">
    <property type="entry name" value="DctP"/>
    <property type="match status" value="1"/>
</dbReference>
<name>A0A1W9HU28_9HYPH</name>
<dbReference type="STRING" id="1827387.A4S15_12830"/>
<dbReference type="Proteomes" id="UP000192872">
    <property type="component" value="Unassembled WGS sequence"/>
</dbReference>
<accession>A0A1W9HU28</accession>
<dbReference type="SUPFAM" id="SSF53850">
    <property type="entry name" value="Periplasmic binding protein-like II"/>
    <property type="match status" value="1"/>
</dbReference>
<evidence type="ECO:0000313" key="3">
    <source>
        <dbReference type="Proteomes" id="UP000192872"/>
    </source>
</evidence>
<dbReference type="InterPro" id="IPR038404">
    <property type="entry name" value="TRAP_DctP_sf"/>
</dbReference>